<keyword evidence="3" id="KW-0812">Transmembrane</keyword>
<sequence length="483" mass="54028">MGKPFFHILGVQQVKIVQDAFLRRTEELDRRLGVGRSFDMVGRSLTIGGRRARLWVVNGYADDAVLERAVAGWLAIRDLAGVNTAEAFAARYVTVSDAAAEQDMAKAVTAVLAGKTLLVIDGLSGGVLMDAKQFPLRGIEEPDTSKVLRGSHDGFVESIMKNAALLRRRIRDPRLTLEGLEVGGRSHTNVALCYLEDKADPELLRQLREKLLHMQINSIAMSQESIAEAIAPAQWWNPFPKTRYTERPDVATASVMEGDVVLMIDNTPSVMLFPCTIFRFAEEINDYYFPPLVGSYLQIVRMIVLLLTLFVTPLWYLLVKDPAGLHESLHFLLIEDEYYVPLILQLLLVELIIDVLKLASLNTPDALSNSFSMLGALILGDFAVQARWLVPEVLVYMAFVAIANYAQHSYEMGYAVKLCRMALLILIYFFDWWGFIGGIIGVVALIASTRPLVGKGYLYPLIPFNGRDLRSLLHRRPISRDNT</sequence>
<reference evidence="4" key="1">
    <citation type="submission" date="2021-10" db="EMBL/GenBank/DDBJ databases">
        <title>Anaerobic single-cell dispensing facilitates the cultivation of human gut bacteria.</title>
        <authorList>
            <person name="Afrizal A."/>
        </authorList>
    </citation>
    <scope>NUCLEOTIDE SEQUENCE</scope>
    <source>
        <strain evidence="4">CLA-AA-H272</strain>
    </source>
</reference>
<evidence type="ECO:0000313" key="5">
    <source>
        <dbReference type="Proteomes" id="UP001199319"/>
    </source>
</evidence>
<comment type="caution">
    <text evidence="4">The sequence shown here is derived from an EMBL/GenBank/DDBJ whole genome shotgun (WGS) entry which is preliminary data.</text>
</comment>
<evidence type="ECO:0000256" key="1">
    <source>
        <dbReference type="ARBA" id="ARBA00005278"/>
    </source>
</evidence>
<dbReference type="EMBL" id="JAJEPW010000047">
    <property type="protein sequence ID" value="MCC2130406.1"/>
    <property type="molecule type" value="Genomic_DNA"/>
</dbReference>
<evidence type="ECO:0000313" key="4">
    <source>
        <dbReference type="EMBL" id="MCC2130406.1"/>
    </source>
</evidence>
<gene>
    <name evidence="4" type="ORF">LKD37_12935</name>
</gene>
<keyword evidence="2 3" id="KW-0472">Membrane</keyword>
<dbReference type="Pfam" id="PF03323">
    <property type="entry name" value="GerA"/>
    <property type="match status" value="1"/>
</dbReference>
<feature type="transmembrane region" description="Helical" evidence="3">
    <location>
        <begin position="299"/>
        <end position="318"/>
    </location>
</feature>
<dbReference type="PIRSF" id="PIRSF005690">
    <property type="entry name" value="GerBA"/>
    <property type="match status" value="1"/>
</dbReference>
<comment type="similarity">
    <text evidence="1">Belongs to the GerABKA family.</text>
</comment>
<evidence type="ECO:0000256" key="3">
    <source>
        <dbReference type="SAM" id="Phobius"/>
    </source>
</evidence>
<keyword evidence="5" id="KW-1185">Reference proteome</keyword>
<evidence type="ECO:0000256" key="2">
    <source>
        <dbReference type="ARBA" id="ARBA00023136"/>
    </source>
</evidence>
<dbReference type="PANTHER" id="PTHR22550:SF9">
    <property type="entry name" value="STAGE V SPORULATION PROTEIN AF"/>
    <property type="match status" value="1"/>
</dbReference>
<feature type="transmembrane region" description="Helical" evidence="3">
    <location>
        <begin position="422"/>
        <end position="447"/>
    </location>
</feature>
<protein>
    <submittedName>
        <fullName evidence="4">Spore germination protein</fullName>
    </submittedName>
</protein>
<accession>A0AAE3AI05</accession>
<dbReference type="InterPro" id="IPR004995">
    <property type="entry name" value="Spore_Ger"/>
</dbReference>
<feature type="transmembrane region" description="Helical" evidence="3">
    <location>
        <begin position="394"/>
        <end position="410"/>
    </location>
</feature>
<dbReference type="GO" id="GO:0009847">
    <property type="term" value="P:spore germination"/>
    <property type="evidence" value="ECO:0007669"/>
    <property type="project" value="InterPro"/>
</dbReference>
<dbReference type="AlphaFoldDB" id="A0AAE3AI05"/>
<dbReference type="RefSeq" id="WP_302929599.1">
    <property type="nucleotide sequence ID" value="NZ_JAJEPW010000047.1"/>
</dbReference>
<dbReference type="PANTHER" id="PTHR22550">
    <property type="entry name" value="SPORE GERMINATION PROTEIN"/>
    <property type="match status" value="1"/>
</dbReference>
<dbReference type="Proteomes" id="UP001199319">
    <property type="component" value="Unassembled WGS sequence"/>
</dbReference>
<dbReference type="InterPro" id="IPR050768">
    <property type="entry name" value="UPF0353/GerABKA_families"/>
</dbReference>
<dbReference type="GO" id="GO:0016020">
    <property type="term" value="C:membrane"/>
    <property type="evidence" value="ECO:0007669"/>
    <property type="project" value="InterPro"/>
</dbReference>
<name>A0AAE3AI05_9FIRM</name>
<proteinExistence type="inferred from homology"/>
<organism evidence="4 5">
    <name type="scientific">Brotocaccenecus cirricatena</name>
    <dbReference type="NCBI Taxonomy" id="3064195"/>
    <lineage>
        <taxon>Bacteria</taxon>
        <taxon>Bacillati</taxon>
        <taxon>Bacillota</taxon>
        <taxon>Clostridia</taxon>
        <taxon>Eubacteriales</taxon>
        <taxon>Oscillospiraceae</taxon>
        <taxon>Brotocaccenecus</taxon>
    </lineage>
</organism>
<keyword evidence="3" id="KW-1133">Transmembrane helix</keyword>